<dbReference type="InterPro" id="IPR039657">
    <property type="entry name" value="Dimethylallyltransferase"/>
</dbReference>
<gene>
    <name evidence="10 14" type="primary">miaA</name>
    <name evidence="14" type="ORF">H9812_07505</name>
</gene>
<dbReference type="AlphaFoldDB" id="A0A9D2IW09"/>
<dbReference type="InterPro" id="IPR027417">
    <property type="entry name" value="P-loop_NTPase"/>
</dbReference>
<feature type="site" description="Interaction with substrate tRNA" evidence="10">
    <location>
        <position position="122"/>
    </location>
</feature>
<reference evidence="14" key="2">
    <citation type="submission" date="2021-04" db="EMBL/GenBank/DDBJ databases">
        <authorList>
            <person name="Gilroy R."/>
        </authorList>
    </citation>
    <scope>NUCLEOTIDE SEQUENCE</scope>
    <source>
        <strain evidence="14">CHK33-5263</strain>
    </source>
</reference>
<comment type="caution">
    <text evidence="10">Lacks conserved residue(s) required for the propagation of feature annotation.</text>
</comment>
<keyword evidence="4 10" id="KW-0808">Transferase</keyword>
<evidence type="ECO:0000256" key="13">
    <source>
        <dbReference type="RuleBase" id="RU003785"/>
    </source>
</evidence>
<dbReference type="Gene3D" id="1.10.20.140">
    <property type="match status" value="1"/>
</dbReference>
<dbReference type="GO" id="GO:0052381">
    <property type="term" value="F:tRNA dimethylallyltransferase activity"/>
    <property type="evidence" value="ECO:0007669"/>
    <property type="project" value="UniProtKB-UniRule"/>
</dbReference>
<evidence type="ECO:0000256" key="4">
    <source>
        <dbReference type="ARBA" id="ARBA00022679"/>
    </source>
</evidence>
<evidence type="ECO:0000256" key="8">
    <source>
        <dbReference type="ARBA" id="ARBA00022842"/>
    </source>
</evidence>
<dbReference type="CDD" id="cd02019">
    <property type="entry name" value="NK"/>
    <property type="match status" value="1"/>
</dbReference>
<dbReference type="HAMAP" id="MF_00185">
    <property type="entry name" value="IPP_trans"/>
    <property type="match status" value="1"/>
</dbReference>
<evidence type="ECO:0000313" key="14">
    <source>
        <dbReference type="EMBL" id="HIZ25291.1"/>
    </source>
</evidence>
<evidence type="ECO:0000256" key="9">
    <source>
        <dbReference type="ARBA" id="ARBA00049563"/>
    </source>
</evidence>
<comment type="cofactor">
    <cofactor evidence="1 10">
        <name>Mg(2+)</name>
        <dbReference type="ChEBI" id="CHEBI:18420"/>
    </cofactor>
</comment>
<comment type="subunit">
    <text evidence="10">Monomer.</text>
</comment>
<evidence type="ECO:0000256" key="7">
    <source>
        <dbReference type="ARBA" id="ARBA00022840"/>
    </source>
</evidence>
<proteinExistence type="inferred from homology"/>
<name>A0A9D2IW09_9FIRM</name>
<dbReference type="PANTHER" id="PTHR11088:SF60">
    <property type="entry name" value="TRNA DIMETHYLALLYLTRANSFERASE"/>
    <property type="match status" value="1"/>
</dbReference>
<evidence type="ECO:0000256" key="11">
    <source>
        <dbReference type="RuleBase" id="RU003783"/>
    </source>
</evidence>
<feature type="binding site" evidence="10">
    <location>
        <begin position="10"/>
        <end position="15"/>
    </location>
    <ligand>
        <name>substrate</name>
    </ligand>
</feature>
<dbReference type="GO" id="GO:0006400">
    <property type="term" value="P:tRNA modification"/>
    <property type="evidence" value="ECO:0007669"/>
    <property type="project" value="TreeGrafter"/>
</dbReference>
<protein>
    <recommendedName>
        <fullName evidence="10">tRNA dimethylallyltransferase</fullName>
        <ecNumber evidence="10">2.5.1.75</ecNumber>
    </recommendedName>
    <alternativeName>
        <fullName evidence="10">Dimethylallyl diphosphate:tRNA dimethylallyltransferase</fullName>
        <shortName evidence="10">DMAPP:tRNA dimethylallyltransferase</shortName>
        <shortName evidence="10">DMATase</shortName>
    </alternativeName>
    <alternativeName>
        <fullName evidence="10">Isopentenyl-diphosphate:tRNA isopentenyltransferase</fullName>
        <shortName evidence="10">IPP transferase</shortName>
        <shortName evidence="10">IPPT</shortName>
        <shortName evidence="10">IPTase</shortName>
    </alternativeName>
</protein>
<feature type="binding site" evidence="10">
    <location>
        <begin position="8"/>
        <end position="15"/>
    </location>
    <ligand>
        <name>ATP</name>
        <dbReference type="ChEBI" id="CHEBI:30616"/>
    </ligand>
</feature>
<evidence type="ECO:0000256" key="10">
    <source>
        <dbReference type="HAMAP-Rule" id="MF_00185"/>
    </source>
</evidence>
<dbReference type="GO" id="GO:0005524">
    <property type="term" value="F:ATP binding"/>
    <property type="evidence" value="ECO:0007669"/>
    <property type="project" value="UniProtKB-UniRule"/>
</dbReference>
<comment type="caution">
    <text evidence="14">The sequence shown here is derived from an EMBL/GenBank/DDBJ whole genome shotgun (WGS) entry which is preliminary data.</text>
</comment>
<evidence type="ECO:0000256" key="1">
    <source>
        <dbReference type="ARBA" id="ARBA00001946"/>
    </source>
</evidence>
<dbReference type="Gene3D" id="3.40.50.300">
    <property type="entry name" value="P-loop containing nucleotide triphosphate hydrolases"/>
    <property type="match status" value="1"/>
</dbReference>
<evidence type="ECO:0000256" key="5">
    <source>
        <dbReference type="ARBA" id="ARBA00022694"/>
    </source>
</evidence>
<organism evidence="14 15">
    <name type="scientific">Candidatus Gallimonas intestinigallinarum</name>
    <dbReference type="NCBI Taxonomy" id="2838604"/>
    <lineage>
        <taxon>Bacteria</taxon>
        <taxon>Bacillati</taxon>
        <taxon>Bacillota</taxon>
        <taxon>Clostridia</taxon>
        <taxon>Candidatus Gallimonas</taxon>
    </lineage>
</organism>
<feature type="site" description="Interaction with substrate tRNA" evidence="10">
    <location>
        <position position="99"/>
    </location>
</feature>
<dbReference type="EMBL" id="DXBS01000136">
    <property type="protein sequence ID" value="HIZ25291.1"/>
    <property type="molecule type" value="Genomic_DNA"/>
</dbReference>
<evidence type="ECO:0000256" key="12">
    <source>
        <dbReference type="RuleBase" id="RU003784"/>
    </source>
</evidence>
<accession>A0A9D2IW09</accession>
<dbReference type="NCBIfam" id="TIGR00174">
    <property type="entry name" value="miaA"/>
    <property type="match status" value="1"/>
</dbReference>
<dbReference type="EC" id="2.5.1.75" evidence="10"/>
<comment type="similarity">
    <text evidence="3 10 13">Belongs to the IPP transferase family.</text>
</comment>
<dbReference type="InterPro" id="IPR018022">
    <property type="entry name" value="IPT"/>
</dbReference>
<keyword evidence="7 10" id="KW-0067">ATP-binding</keyword>
<keyword evidence="8 10" id="KW-0460">Magnesium</keyword>
<comment type="function">
    <text evidence="2 10 12">Catalyzes the transfer of a dimethylallyl group onto the adenine at position 37 in tRNAs that read codons beginning with uridine, leading to the formation of N6-(dimethylallyl)adenosine (i(6)A).</text>
</comment>
<dbReference type="Pfam" id="PF01715">
    <property type="entry name" value="IPPT"/>
    <property type="match status" value="1"/>
</dbReference>
<reference evidence="14" key="1">
    <citation type="journal article" date="2021" name="PeerJ">
        <title>Extensive microbial diversity within the chicken gut microbiome revealed by metagenomics and culture.</title>
        <authorList>
            <person name="Gilroy R."/>
            <person name="Ravi A."/>
            <person name="Getino M."/>
            <person name="Pursley I."/>
            <person name="Horton D.L."/>
            <person name="Alikhan N.F."/>
            <person name="Baker D."/>
            <person name="Gharbi K."/>
            <person name="Hall N."/>
            <person name="Watson M."/>
            <person name="Adriaenssens E.M."/>
            <person name="Foster-Nyarko E."/>
            <person name="Jarju S."/>
            <person name="Secka A."/>
            <person name="Antonio M."/>
            <person name="Oren A."/>
            <person name="Chaudhuri R.R."/>
            <person name="La Ragione R."/>
            <person name="Hildebrand F."/>
            <person name="Pallen M.J."/>
        </authorList>
    </citation>
    <scope>NUCLEOTIDE SEQUENCE</scope>
    <source>
        <strain evidence="14">CHK33-5263</strain>
    </source>
</reference>
<evidence type="ECO:0000256" key="3">
    <source>
        <dbReference type="ARBA" id="ARBA00005842"/>
    </source>
</evidence>
<evidence type="ECO:0000256" key="2">
    <source>
        <dbReference type="ARBA" id="ARBA00003213"/>
    </source>
</evidence>
<evidence type="ECO:0000256" key="6">
    <source>
        <dbReference type="ARBA" id="ARBA00022741"/>
    </source>
</evidence>
<dbReference type="SUPFAM" id="SSF52540">
    <property type="entry name" value="P-loop containing nucleoside triphosphate hydrolases"/>
    <property type="match status" value="1"/>
</dbReference>
<keyword evidence="6 10" id="KW-0547">Nucleotide-binding</keyword>
<keyword evidence="5 10" id="KW-0819">tRNA processing</keyword>
<comment type="catalytic activity">
    <reaction evidence="9 10 11">
        <text>adenosine(37) in tRNA + dimethylallyl diphosphate = N(6)-dimethylallyladenosine(37) in tRNA + diphosphate</text>
        <dbReference type="Rhea" id="RHEA:26482"/>
        <dbReference type="Rhea" id="RHEA-COMP:10162"/>
        <dbReference type="Rhea" id="RHEA-COMP:10375"/>
        <dbReference type="ChEBI" id="CHEBI:33019"/>
        <dbReference type="ChEBI" id="CHEBI:57623"/>
        <dbReference type="ChEBI" id="CHEBI:74411"/>
        <dbReference type="ChEBI" id="CHEBI:74415"/>
        <dbReference type="EC" id="2.5.1.75"/>
    </reaction>
</comment>
<dbReference type="Proteomes" id="UP000824044">
    <property type="component" value="Unassembled WGS sequence"/>
</dbReference>
<sequence length="299" mass="33395">MKLIAICGPTASGKTSLAVACAKAFGGEVVSCDALLVYKGLNIGTAKPTREEMDGAPHHLIDIVEPTQSFSVHDFECAALPVVEDILARGKVPVLCGGTGFYMNAILFRSGFGHAGGDAAIREKYERIAEERGREYLHALLRECDPESAEKLHPNDVKRVIRALEIYELTGCKKSSQNDSCVPRYPYEAFAVNWERQTLYARIHERTQAMLRAGLVEEVKGLLASGVPENAQCMQAIGYKEVVEILKNDDLHSTMSDIIEQNTRRYAKRQLTFFKKLPHLHWLEPAGTETMRKEIERYL</sequence>
<dbReference type="PANTHER" id="PTHR11088">
    <property type="entry name" value="TRNA DIMETHYLALLYLTRANSFERASE"/>
    <property type="match status" value="1"/>
</dbReference>
<dbReference type="FunFam" id="1.10.20.140:FF:000001">
    <property type="entry name" value="tRNA dimethylallyltransferase"/>
    <property type="match status" value="1"/>
</dbReference>
<evidence type="ECO:0000313" key="15">
    <source>
        <dbReference type="Proteomes" id="UP000824044"/>
    </source>
</evidence>